<dbReference type="Gene3D" id="3.30.310.210">
    <property type="match status" value="2"/>
</dbReference>
<name>A0A6A6LIR6_HEVBR</name>
<evidence type="ECO:0000256" key="1">
    <source>
        <dbReference type="ARBA" id="ARBA00022737"/>
    </source>
</evidence>
<protein>
    <recommendedName>
        <fullName evidence="4">K Homology domain-containing protein</fullName>
    </recommendedName>
</protein>
<dbReference type="PROSITE" id="PS50084">
    <property type="entry name" value="KH_TYPE_1"/>
    <property type="match status" value="4"/>
</dbReference>
<feature type="region of interest" description="Disordered" evidence="3">
    <location>
        <begin position="408"/>
        <end position="452"/>
    </location>
</feature>
<keyword evidence="6" id="KW-1185">Reference proteome</keyword>
<dbReference type="AlphaFoldDB" id="A0A6A6LIR6"/>
<sequence>MDGNKRKFFKKHQKNQFKRKGVNRRGKWTNSSHEESSGNSHRVDTVYRILCPSRKIGGVIGKGGSIVKALREETQAKITVADSVPGSDDRVIIIYSSPEKNSRNQNNDEDSTVENEQETMEPHCAAQDALMKVHERIVEEDLFGGMASDDDNENAIVTARLLVPNNMVGCLLGKRGDVIQKLRSETGASIRVLSADHLPSCAMSTDELVQAVDGGYGSQPTGFRPDGFNGATSGHGGEHSAEFSMKILCSAGKIGGVIGKGGSNVKLVQQETGASIHVEDASAESDERVIRVSACEAQWNPRSQTIDAILQLQNKTSEFSEKSTTTRLLVPSIKVGCILGQGGQVINEMRRRTQADIRVYSKDDKPKCASEDEELVQISGNIAVAKDALTEIASRLRVRTLRDANAGVEPGPVGPVHEYRPTQSLPGRGPPPSGIMGASSSGGYKPLRDGGQDYEPRNYPVPPAAIGYYNVNSALEASISNNGVSSVLGAGGISNVGEVAGTRVKLQDPPTGGPENVVELRRSSECLNAAQSFLQTFVACSGQNMNSQQVSYQNNMTAQQSSCQNVSAQGSTYQSMNVQHSPYQKMNMQQSPYSLTAKQGVYNTNASQATFQNISAQQGAYHFMRIFVP</sequence>
<dbReference type="Pfam" id="PF00013">
    <property type="entry name" value="KH_1"/>
    <property type="match status" value="4"/>
</dbReference>
<keyword evidence="2" id="KW-0694">RNA-binding</keyword>
<comment type="caution">
    <text evidence="5">The sequence shown here is derived from an EMBL/GenBank/DDBJ whole genome shotgun (WGS) entry which is preliminary data.</text>
</comment>
<evidence type="ECO:0000256" key="2">
    <source>
        <dbReference type="PROSITE-ProRule" id="PRU00117"/>
    </source>
</evidence>
<dbReference type="CDD" id="cd22460">
    <property type="entry name" value="KH-I_PEPPER_rpt2_like"/>
    <property type="match status" value="1"/>
</dbReference>
<proteinExistence type="predicted"/>
<reference evidence="5 6" key="1">
    <citation type="journal article" date="2020" name="Mol. Plant">
        <title>The Chromosome-Based Rubber Tree Genome Provides New Insights into Spurge Genome Evolution and Rubber Biosynthesis.</title>
        <authorList>
            <person name="Liu J."/>
            <person name="Shi C."/>
            <person name="Shi C.C."/>
            <person name="Li W."/>
            <person name="Zhang Q.J."/>
            <person name="Zhang Y."/>
            <person name="Li K."/>
            <person name="Lu H.F."/>
            <person name="Shi C."/>
            <person name="Zhu S.T."/>
            <person name="Xiao Z.Y."/>
            <person name="Nan H."/>
            <person name="Yue Y."/>
            <person name="Zhu X.G."/>
            <person name="Wu Y."/>
            <person name="Hong X.N."/>
            <person name="Fan G.Y."/>
            <person name="Tong Y."/>
            <person name="Zhang D."/>
            <person name="Mao C.L."/>
            <person name="Liu Y.L."/>
            <person name="Hao S.J."/>
            <person name="Liu W.Q."/>
            <person name="Lv M.Q."/>
            <person name="Zhang H.B."/>
            <person name="Liu Y."/>
            <person name="Hu-Tang G.R."/>
            <person name="Wang J.P."/>
            <person name="Wang J.H."/>
            <person name="Sun Y.H."/>
            <person name="Ni S.B."/>
            <person name="Chen W.B."/>
            <person name="Zhang X.C."/>
            <person name="Jiao Y.N."/>
            <person name="Eichler E.E."/>
            <person name="Li G.H."/>
            <person name="Liu X."/>
            <person name="Gao L.Z."/>
        </authorList>
    </citation>
    <scope>NUCLEOTIDE SEQUENCE [LARGE SCALE GENOMIC DNA]</scope>
    <source>
        <strain evidence="6">cv. GT1</strain>
        <tissue evidence="5">Leaf</tissue>
    </source>
</reference>
<feature type="compositionally biased region" description="Basic and acidic residues" evidence="3">
    <location>
        <begin position="32"/>
        <end position="41"/>
    </location>
</feature>
<evidence type="ECO:0000313" key="6">
    <source>
        <dbReference type="Proteomes" id="UP000467840"/>
    </source>
</evidence>
<feature type="domain" description="K Homology" evidence="4">
    <location>
        <begin position="241"/>
        <end position="311"/>
    </location>
</feature>
<dbReference type="InterPro" id="IPR004087">
    <property type="entry name" value="KH_dom"/>
</dbReference>
<evidence type="ECO:0000259" key="4">
    <source>
        <dbReference type="SMART" id="SM00322"/>
    </source>
</evidence>
<evidence type="ECO:0000313" key="5">
    <source>
        <dbReference type="EMBL" id="KAF2299519.1"/>
    </source>
</evidence>
<keyword evidence="1" id="KW-0677">Repeat</keyword>
<accession>A0A6A6LIR6</accession>
<dbReference type="Proteomes" id="UP000467840">
    <property type="component" value="Chromosome 1"/>
</dbReference>
<feature type="compositionally biased region" description="Basic residues" evidence="3">
    <location>
        <begin position="1"/>
        <end position="27"/>
    </location>
</feature>
<feature type="domain" description="K Homology" evidence="4">
    <location>
        <begin position="43"/>
        <end position="118"/>
    </location>
</feature>
<dbReference type="SMART" id="SM00322">
    <property type="entry name" value="KH"/>
    <property type="match status" value="4"/>
</dbReference>
<dbReference type="InterPro" id="IPR036612">
    <property type="entry name" value="KH_dom_type_1_sf"/>
</dbReference>
<evidence type="ECO:0000256" key="3">
    <source>
        <dbReference type="SAM" id="MobiDB-lite"/>
    </source>
</evidence>
<dbReference type="InterPro" id="IPR004088">
    <property type="entry name" value="KH_dom_type_1"/>
</dbReference>
<organism evidence="5 6">
    <name type="scientific">Hevea brasiliensis</name>
    <name type="common">Para rubber tree</name>
    <name type="synonym">Siphonia brasiliensis</name>
    <dbReference type="NCBI Taxonomy" id="3981"/>
    <lineage>
        <taxon>Eukaryota</taxon>
        <taxon>Viridiplantae</taxon>
        <taxon>Streptophyta</taxon>
        <taxon>Embryophyta</taxon>
        <taxon>Tracheophyta</taxon>
        <taxon>Spermatophyta</taxon>
        <taxon>Magnoliopsida</taxon>
        <taxon>eudicotyledons</taxon>
        <taxon>Gunneridae</taxon>
        <taxon>Pentapetalae</taxon>
        <taxon>rosids</taxon>
        <taxon>fabids</taxon>
        <taxon>Malpighiales</taxon>
        <taxon>Euphorbiaceae</taxon>
        <taxon>Crotonoideae</taxon>
        <taxon>Micrandreae</taxon>
        <taxon>Hevea</taxon>
    </lineage>
</organism>
<gene>
    <name evidence="5" type="ORF">GH714_032342</name>
</gene>
<dbReference type="EMBL" id="JAAGAX010000011">
    <property type="protein sequence ID" value="KAF2299519.1"/>
    <property type="molecule type" value="Genomic_DNA"/>
</dbReference>
<dbReference type="GO" id="GO:0003723">
    <property type="term" value="F:RNA binding"/>
    <property type="evidence" value="ECO:0007669"/>
    <property type="project" value="UniProtKB-UniRule"/>
</dbReference>
<feature type="compositionally biased region" description="Acidic residues" evidence="3">
    <location>
        <begin position="107"/>
        <end position="118"/>
    </location>
</feature>
<feature type="region of interest" description="Disordered" evidence="3">
    <location>
        <begin position="96"/>
        <end position="118"/>
    </location>
</feature>
<feature type="domain" description="K Homology" evidence="4">
    <location>
        <begin position="155"/>
        <end position="214"/>
    </location>
</feature>
<feature type="domain" description="K Homology" evidence="4">
    <location>
        <begin position="322"/>
        <end position="397"/>
    </location>
</feature>
<feature type="region of interest" description="Disordered" evidence="3">
    <location>
        <begin position="1"/>
        <end position="41"/>
    </location>
</feature>
<dbReference type="SUPFAM" id="SSF54791">
    <property type="entry name" value="Eukaryotic type KH-domain (KH-domain type I)"/>
    <property type="match status" value="4"/>
</dbReference>
<dbReference type="PANTHER" id="PTHR10288">
    <property type="entry name" value="KH DOMAIN CONTAINING RNA BINDING PROTEIN"/>
    <property type="match status" value="1"/>
</dbReference>